<protein>
    <submittedName>
        <fullName evidence="3">DUF2220 domain-containing protein</fullName>
    </submittedName>
</protein>
<evidence type="ECO:0000256" key="1">
    <source>
        <dbReference type="SAM" id="MobiDB-lite"/>
    </source>
</evidence>
<proteinExistence type="predicted"/>
<dbReference type="AlphaFoldDB" id="A0A9Q3W741"/>
<dbReference type="Pfam" id="PF09983">
    <property type="entry name" value="JetD_C"/>
    <property type="match status" value="1"/>
</dbReference>
<evidence type="ECO:0000313" key="4">
    <source>
        <dbReference type="Proteomes" id="UP001107961"/>
    </source>
</evidence>
<dbReference type="KEGG" id="axe:P40_14440"/>
<sequence length="375" mass="42829">MSAPPWLEEEPWLRRLLSWFLDRLERPRTQAITRRVKKTTVPELFRFSEDTRYRWQLVERLAREYRVFSIQYDSRLDPFQERYENAQLRLDPSCEALLRDWLDRPRVDPRRRAWQNALSGHEAHFQDGGAALLDAQPALAGESPEDMVGHFVLAANLLDSDLTLRELSARCFRGDSKFLDGRQDLLARLFGERAQRLRPRPLLLTAWAPAGFERLLIVENQDSFLRLVEQAPVGHALLYSGGFRASAQRLTSPHTRFAFLPGSDGADFHARWLSNTLPAFFWGDLDFAGLGILAALRHSLPQLTAWRLGYEPMLLALEDGQGHGAEQAGKGRQNDPGNTGCPYADQQLLPALRDHQRFLDQEGFLPVLSSPRTPL</sequence>
<feature type="domain" description="Wadjet protein JetD C-terminal" evidence="2">
    <location>
        <begin position="210"/>
        <end position="304"/>
    </location>
</feature>
<dbReference type="InterPro" id="IPR024534">
    <property type="entry name" value="JetD_C"/>
</dbReference>
<comment type="caution">
    <text evidence="3">The sequence shown here is derived from an EMBL/GenBank/DDBJ whole genome shotgun (WGS) entry which is preliminary data.</text>
</comment>
<dbReference type="Proteomes" id="UP001107961">
    <property type="component" value="Unassembled WGS sequence"/>
</dbReference>
<dbReference type="EMBL" id="JAJVKT010000015">
    <property type="protein sequence ID" value="MCE7509527.1"/>
    <property type="molecule type" value="Genomic_DNA"/>
</dbReference>
<dbReference type="RefSeq" id="WP_080531255.1">
    <property type="nucleotide sequence ID" value="NZ_CBDDTQ010000005.1"/>
</dbReference>
<evidence type="ECO:0000259" key="2">
    <source>
        <dbReference type="Pfam" id="PF09983"/>
    </source>
</evidence>
<organism evidence="3 4">
    <name type="scientific">Alloalcanivorax xenomutans</name>
    <dbReference type="NCBI Taxonomy" id="1094342"/>
    <lineage>
        <taxon>Bacteria</taxon>
        <taxon>Pseudomonadati</taxon>
        <taxon>Pseudomonadota</taxon>
        <taxon>Gammaproteobacteria</taxon>
        <taxon>Oceanospirillales</taxon>
        <taxon>Alcanivoracaceae</taxon>
        <taxon>Alloalcanivorax</taxon>
    </lineage>
</organism>
<evidence type="ECO:0000313" key="3">
    <source>
        <dbReference type="EMBL" id="MCE7509527.1"/>
    </source>
</evidence>
<name>A0A9Q3W741_9GAMM</name>
<accession>A0A9Q3W741</accession>
<reference evidence="3" key="1">
    <citation type="submission" date="2022-01" db="EMBL/GenBank/DDBJ databases">
        <authorList>
            <person name="Karlyshev A.V."/>
            <person name="Jaspars M."/>
        </authorList>
    </citation>
    <scope>NUCLEOTIDE SEQUENCE</scope>
    <source>
        <strain evidence="3">AGSA3-2</strain>
    </source>
</reference>
<feature type="region of interest" description="Disordered" evidence="1">
    <location>
        <begin position="321"/>
        <end position="344"/>
    </location>
</feature>
<keyword evidence="4" id="KW-1185">Reference proteome</keyword>
<gene>
    <name evidence="3" type="ORF">LZG35_12825</name>
</gene>